<evidence type="ECO:0000313" key="3">
    <source>
        <dbReference type="Proteomes" id="UP001153328"/>
    </source>
</evidence>
<dbReference type="EC" id="2.9.1.1" evidence="2"/>
<feature type="compositionally biased region" description="Basic and acidic residues" evidence="1">
    <location>
        <begin position="272"/>
        <end position="287"/>
    </location>
</feature>
<dbReference type="EMBL" id="CAJVAX010000021">
    <property type="protein sequence ID" value="CAG7655934.1"/>
    <property type="molecule type" value="Genomic_DNA"/>
</dbReference>
<gene>
    <name evidence="2" type="ORF">SBRY_70292</name>
</gene>
<organism evidence="2 3">
    <name type="scientific">Actinacidiphila bryophytorum</name>
    <dbReference type="NCBI Taxonomy" id="1436133"/>
    <lineage>
        <taxon>Bacteria</taxon>
        <taxon>Bacillati</taxon>
        <taxon>Actinomycetota</taxon>
        <taxon>Actinomycetes</taxon>
        <taxon>Kitasatosporales</taxon>
        <taxon>Streptomycetaceae</taxon>
        <taxon>Actinacidiphila</taxon>
    </lineage>
</organism>
<keyword evidence="2" id="KW-0808">Transferase</keyword>
<protein>
    <submittedName>
        <fullName evidence="2">L-seryl-tRNA(Sec) selenium transferase</fullName>
        <ecNumber evidence="2">2.9.1.1</ecNumber>
    </submittedName>
</protein>
<feature type="compositionally biased region" description="Low complexity" evidence="1">
    <location>
        <begin position="345"/>
        <end position="356"/>
    </location>
</feature>
<evidence type="ECO:0000256" key="1">
    <source>
        <dbReference type="SAM" id="MobiDB-lite"/>
    </source>
</evidence>
<dbReference type="GO" id="GO:0004125">
    <property type="term" value="F:L-seryl-tRNA(Sec) selenium transferase activity"/>
    <property type="evidence" value="ECO:0007669"/>
    <property type="project" value="UniProtKB-EC"/>
</dbReference>
<evidence type="ECO:0000313" key="2">
    <source>
        <dbReference type="EMBL" id="CAG7655934.1"/>
    </source>
</evidence>
<comment type="caution">
    <text evidence="2">The sequence shown here is derived from an EMBL/GenBank/DDBJ whole genome shotgun (WGS) entry which is preliminary data.</text>
</comment>
<proteinExistence type="predicted"/>
<dbReference type="AlphaFoldDB" id="A0A9W4MKM1"/>
<keyword evidence="3" id="KW-1185">Reference proteome</keyword>
<dbReference type="Proteomes" id="UP001153328">
    <property type="component" value="Unassembled WGS sequence"/>
</dbReference>
<reference evidence="2" key="1">
    <citation type="submission" date="2021-06" db="EMBL/GenBank/DDBJ databases">
        <authorList>
            <person name="Arsene-Ploetze F."/>
        </authorList>
    </citation>
    <scope>NUCLEOTIDE SEQUENCE</scope>
    <source>
        <strain evidence="2">SBRY1</strain>
    </source>
</reference>
<feature type="region of interest" description="Disordered" evidence="1">
    <location>
        <begin position="332"/>
        <end position="394"/>
    </location>
</feature>
<accession>A0A9W4MKM1</accession>
<name>A0A9W4MKM1_9ACTN</name>
<feature type="region of interest" description="Disordered" evidence="1">
    <location>
        <begin position="248"/>
        <end position="289"/>
    </location>
</feature>
<sequence>MAHAGDLVELHRRPARRVVVDAERGAARQRLGGRRGLPDAPHVRPLVAQLGAVDRVDGVVGGALPDRHPRPRPRVARVGGPYFVAQLGGRQVDAAVLAGGRGGLRGRALRGQARVDRAAREDVRIVGQQVGGHAAARGKTRDEDPAAVRAVLRDRVRHHRDDRGRLALAAGVLGRVEPAEAGQRVVRRAGLRQHQGEAPQVGVLLPAGVGEVVARRLRAAVQRDHHGGAGRQPGGRVLVHREVARVRAEGRHLGQARSRGGLRARDGAQTGRDQREHPGHRAGDAAAERGGAVRFSSGAGEWCAVHGALLWGDPLALDARTALWPQTREGPPCPRPGSGGHGHCGTRPPRVAAGRGPRARSPCRRGGPRDMGADATTGGGSMGAGHVCALPQPS</sequence>